<dbReference type="Proteomes" id="UP000680206">
    <property type="component" value="Unassembled WGS sequence"/>
</dbReference>
<dbReference type="SUPFAM" id="SSF48452">
    <property type="entry name" value="TPR-like"/>
    <property type="match status" value="2"/>
</dbReference>
<dbReference type="PRINTS" id="PR00364">
    <property type="entry name" value="DISEASERSIST"/>
</dbReference>
<dbReference type="SMART" id="SM00862">
    <property type="entry name" value="Trans_reg_C"/>
    <property type="match status" value="1"/>
</dbReference>
<dbReference type="PANTHER" id="PTHR47691:SF3">
    <property type="entry name" value="HTH-TYPE TRANSCRIPTIONAL REGULATOR RV0890C-RELATED"/>
    <property type="match status" value="1"/>
</dbReference>
<protein>
    <submittedName>
        <fullName evidence="5">AfsR/SARP family transcriptional regulator</fullName>
    </submittedName>
</protein>
<dbReference type="Gene3D" id="1.10.10.10">
    <property type="entry name" value="Winged helix-like DNA-binding domain superfamily/Winged helix DNA-binding domain"/>
    <property type="match status" value="1"/>
</dbReference>
<feature type="domain" description="Bacterial transcriptional activator" evidence="4">
    <location>
        <begin position="94"/>
        <end position="240"/>
    </location>
</feature>
<dbReference type="InterPro" id="IPR027417">
    <property type="entry name" value="P-loop_NTPase"/>
</dbReference>
<feature type="domain" description="OmpR/PhoB-type" evidence="3">
    <location>
        <begin position="15"/>
        <end position="87"/>
    </location>
</feature>
<gene>
    <name evidence="5" type="ORF">J4709_11765</name>
</gene>
<comment type="caution">
    <text evidence="5">The sequence shown here is derived from an EMBL/GenBank/DDBJ whole genome shotgun (WGS) entry which is preliminary data.</text>
</comment>
<dbReference type="SUPFAM" id="SSF46894">
    <property type="entry name" value="C-terminal effector domain of the bipartite response regulators"/>
    <property type="match status" value="1"/>
</dbReference>
<keyword evidence="6" id="KW-1185">Reference proteome</keyword>
<comment type="similarity">
    <text evidence="1">Belongs to the AfsR/DnrI/RedD regulatory family.</text>
</comment>
<dbReference type="Pfam" id="PF25872">
    <property type="entry name" value="HTH_77"/>
    <property type="match status" value="1"/>
</dbReference>
<dbReference type="InterPro" id="IPR036388">
    <property type="entry name" value="WH-like_DNA-bd_sf"/>
</dbReference>
<sequence>MRVAILGPLSVTHEGRGVAVGGARLRVLLVRLALEPGRPVAVDSLVRDLWPDGGPSDRVHALQALVSRLRRALPEGRLLSTPGGYVLDVPGEAVDALSFERLARDGAGALRAGDAVRASAVLGEALELWRGQALADAAGLPFADAAAVRLEELRLSATEDRVAAELAGGTDPGRLVAELEELAARHPLRERTRALSVRALHRAGRAAEALAAYERFRDVLAEELGTDPGPELRDAYLAVLRSAPPERPRGNLRAPSTSFVGRGDERAWIRRRLWEGRLVTLVGPGGAGKTRLATTVAAEVAGRFPGGAWLVELAAVAGPAEVPRAVAEALGLRAGMGGRSTTDVLVDALSPEETLIVLDNCEHVVGAAARLADDLLGRCPGLRVLATGRERLGLDGEALCPVPPLDATESVRLFAERAAAVRRGFEVGAGNAALVGEICGRLDGLPLAIELAAARLRAMPAEQLSARLEDRFALLGGGARTALPRHRTLRAVVAWSWDLLDGAERRFAARLSVFPGAIGPEEAAQVGGRADALEALDALADRSLLQVVDGPRPRFRMLETIREYGLERLEAEGETGEAKAAHLACFLDLAERAEPHLRGAGQLHWIGVLDGERDNLSAALAWAVESGDAASAVRLGAALASFWMIQGDHAEAARRLRLALETPQEGGALGDAAAVALGGYAFNTVLSGGDARDDPLLKRFRRGAAAAHPLAALAEPSAALLDDDPARGLAAVDHRLTAERDPWARAALHLVRAMLNGNSGAMDEAARDIAAGLAEFRRSGERAGLALALAFSAEARTVAGGFETAIAELEESVGLLRELGQESGAGMQRVMLAVARARSGDVRRARDELAAMIAPGAATPARHLVPAHLALGDLARQDGDAGRALHHYAAAERYLARVPSYPQFGSLLETAMAHLAIEADDPDAARRRLRKALALATDAPDLPIAAVAGIAVARLGAASAPEAAAETLGAASVLRGAPDAFNPDVVQASRVLRRALGERAYRDAYAKGAALKVADALALVDDQLRRR</sequence>
<dbReference type="InterPro" id="IPR005158">
    <property type="entry name" value="BTAD"/>
</dbReference>
<dbReference type="InterPro" id="IPR011990">
    <property type="entry name" value="TPR-like_helical_dom_sf"/>
</dbReference>
<dbReference type="RefSeq" id="WP_208240106.1">
    <property type="nucleotide sequence ID" value="NZ_JAGEPF010000007.1"/>
</dbReference>
<dbReference type="Gene3D" id="1.25.40.10">
    <property type="entry name" value="Tetratricopeptide repeat domain"/>
    <property type="match status" value="1"/>
</dbReference>
<keyword evidence="2" id="KW-0238">DNA-binding</keyword>
<proteinExistence type="inferred from homology"/>
<dbReference type="SMART" id="SM01043">
    <property type="entry name" value="BTAD"/>
    <property type="match status" value="1"/>
</dbReference>
<dbReference type="CDD" id="cd15831">
    <property type="entry name" value="BTAD"/>
    <property type="match status" value="1"/>
</dbReference>
<name>A0ABS3RPK7_9ACTN</name>
<accession>A0ABS3RPK7</accession>
<evidence type="ECO:0000259" key="4">
    <source>
        <dbReference type="SMART" id="SM01043"/>
    </source>
</evidence>
<evidence type="ECO:0000313" key="5">
    <source>
        <dbReference type="EMBL" id="MBO2458243.1"/>
    </source>
</evidence>
<evidence type="ECO:0000256" key="2">
    <source>
        <dbReference type="ARBA" id="ARBA00023125"/>
    </source>
</evidence>
<evidence type="ECO:0000313" key="6">
    <source>
        <dbReference type="Proteomes" id="UP000680206"/>
    </source>
</evidence>
<dbReference type="EMBL" id="JAGEPF010000007">
    <property type="protein sequence ID" value="MBO2458243.1"/>
    <property type="molecule type" value="Genomic_DNA"/>
</dbReference>
<dbReference type="InterPro" id="IPR001867">
    <property type="entry name" value="OmpR/PhoB-type_DNA-bd"/>
</dbReference>
<dbReference type="PANTHER" id="PTHR47691">
    <property type="entry name" value="REGULATOR-RELATED"/>
    <property type="match status" value="1"/>
</dbReference>
<evidence type="ECO:0000259" key="3">
    <source>
        <dbReference type="SMART" id="SM00862"/>
    </source>
</evidence>
<dbReference type="InterPro" id="IPR016032">
    <property type="entry name" value="Sig_transdc_resp-reg_C-effctor"/>
</dbReference>
<dbReference type="Pfam" id="PF03704">
    <property type="entry name" value="BTAD"/>
    <property type="match status" value="1"/>
</dbReference>
<dbReference type="InterPro" id="IPR058852">
    <property type="entry name" value="HTH_77"/>
</dbReference>
<dbReference type="SUPFAM" id="SSF52540">
    <property type="entry name" value="P-loop containing nucleoside triphosphate hydrolases"/>
    <property type="match status" value="1"/>
</dbReference>
<evidence type="ECO:0000256" key="1">
    <source>
        <dbReference type="ARBA" id="ARBA00005820"/>
    </source>
</evidence>
<organism evidence="5 6">
    <name type="scientific">Actinomadura violacea</name>
    <dbReference type="NCBI Taxonomy" id="2819934"/>
    <lineage>
        <taxon>Bacteria</taxon>
        <taxon>Bacillati</taxon>
        <taxon>Actinomycetota</taxon>
        <taxon>Actinomycetes</taxon>
        <taxon>Streptosporangiales</taxon>
        <taxon>Thermomonosporaceae</taxon>
        <taxon>Actinomadura</taxon>
    </lineage>
</organism>
<reference evidence="5 6" key="1">
    <citation type="submission" date="2021-03" db="EMBL/GenBank/DDBJ databases">
        <title>Actinomadura violae sp. nov., isolated from lichen in Thailand.</title>
        <authorList>
            <person name="Kanchanasin P."/>
            <person name="Saeng-In P."/>
            <person name="Phongsopitanun W."/>
            <person name="Yuki M."/>
            <person name="Kudo T."/>
            <person name="Ohkuma M."/>
            <person name="Tanasupawat S."/>
        </authorList>
    </citation>
    <scope>NUCLEOTIDE SEQUENCE [LARGE SCALE GENOMIC DNA]</scope>
    <source>
        <strain evidence="5 6">LCR2-06</strain>
    </source>
</reference>